<comment type="similarity">
    <text evidence="3 20">Belongs to the phospholipase A1 family.</text>
</comment>
<keyword evidence="14 20" id="KW-0442">Lipid degradation</keyword>
<evidence type="ECO:0000256" key="12">
    <source>
        <dbReference type="ARBA" id="ARBA00022801"/>
    </source>
</evidence>
<dbReference type="GO" id="GO:0016042">
    <property type="term" value="P:lipid catabolic process"/>
    <property type="evidence" value="ECO:0007669"/>
    <property type="project" value="UniProtKB-KW"/>
</dbReference>
<name>A0A9E4KIA5_9GAMM</name>
<keyword evidence="13 19" id="KW-0106">Calcium</keyword>
<evidence type="ECO:0000256" key="1">
    <source>
        <dbReference type="ARBA" id="ARBA00000111"/>
    </source>
</evidence>
<reference evidence="21" key="1">
    <citation type="journal article" date="2021" name="Proc. Natl. Acad. Sci. U.S.A.">
        <title>Global biogeography of chemosynthetic symbionts reveals both localized and globally distributed symbiont groups. .</title>
        <authorList>
            <person name="Osvatic J.T."/>
            <person name="Wilkins L.G.E."/>
            <person name="Leibrecht L."/>
            <person name="Leray M."/>
            <person name="Zauner S."/>
            <person name="Polzin J."/>
            <person name="Camacho Y."/>
            <person name="Gros O."/>
            <person name="van Gils J.A."/>
            <person name="Eisen J.A."/>
            <person name="Petersen J.M."/>
            <person name="Yuen B."/>
        </authorList>
    </citation>
    <scope>NUCLEOTIDE SEQUENCE</scope>
    <source>
        <strain evidence="21">MAGclacostrist064TRANS</strain>
    </source>
</reference>
<keyword evidence="12 20" id="KW-0378">Hydrolase</keyword>
<evidence type="ECO:0000313" key="22">
    <source>
        <dbReference type="Proteomes" id="UP000886667"/>
    </source>
</evidence>
<evidence type="ECO:0000256" key="17">
    <source>
        <dbReference type="ARBA" id="ARBA00023237"/>
    </source>
</evidence>
<feature type="active site" description="Nucleophile" evidence="18">
    <location>
        <position position="222"/>
    </location>
</feature>
<evidence type="ECO:0000256" key="9">
    <source>
        <dbReference type="ARBA" id="ARBA00022692"/>
    </source>
</evidence>
<evidence type="ECO:0000256" key="5">
    <source>
        <dbReference type="ARBA" id="ARBA00013179"/>
    </source>
</evidence>
<comment type="cofactor">
    <cofactor evidence="20">
        <name>Ca(2+)</name>
        <dbReference type="ChEBI" id="CHEBI:29108"/>
    </cofactor>
    <text evidence="20">Binds 1 Ca(2+) ion per monomer. In the dimeric form the Ca(2+) is bound by different amino acids with binding of each Ca(2+) shared with ligands coming from each monomer. The Ca(2+) ion may have a role in catalysis.</text>
</comment>
<dbReference type="CDD" id="cd00541">
    <property type="entry name" value="OMPLA"/>
    <property type="match status" value="1"/>
</dbReference>
<dbReference type="Proteomes" id="UP000886667">
    <property type="component" value="Unassembled WGS sequence"/>
</dbReference>
<feature type="binding site" description="in dimeric form" evidence="19">
    <location>
        <position position="180"/>
    </location>
    <ligand>
        <name>Ca(2+)</name>
        <dbReference type="ChEBI" id="CHEBI:29108"/>
        <label>1</label>
    </ligand>
</feature>
<keyword evidence="15 20" id="KW-0443">Lipid metabolism</keyword>
<dbReference type="PANTHER" id="PTHR40457:SF1">
    <property type="entry name" value="PHOSPHOLIPASE A1"/>
    <property type="match status" value="1"/>
</dbReference>
<dbReference type="EC" id="3.1.1.4" evidence="6 20"/>
<dbReference type="GO" id="GO:0004623">
    <property type="term" value="F:phospholipase A2 activity"/>
    <property type="evidence" value="ECO:0007669"/>
    <property type="project" value="UniProtKB-EC"/>
</dbReference>
<keyword evidence="17 20" id="KW-0998">Cell outer membrane</keyword>
<accession>A0A9E4KIA5</accession>
<comment type="subunit">
    <text evidence="4 20">Homodimer; dimerization is reversible, and the dimeric form is the active one.</text>
</comment>
<evidence type="ECO:0000256" key="3">
    <source>
        <dbReference type="ARBA" id="ARBA00010525"/>
    </source>
</evidence>
<organism evidence="21 22">
    <name type="scientific">Candidatus Thiodiazotropha taylori</name>
    <dbReference type="NCBI Taxonomy" id="2792791"/>
    <lineage>
        <taxon>Bacteria</taxon>
        <taxon>Pseudomonadati</taxon>
        <taxon>Pseudomonadota</taxon>
        <taxon>Gammaproteobacteria</taxon>
        <taxon>Chromatiales</taxon>
        <taxon>Sedimenticolaceae</taxon>
        <taxon>Candidatus Thiodiazotropha</taxon>
    </lineage>
</organism>
<dbReference type="PRINTS" id="PR01486">
    <property type="entry name" value="PHPHLIPASEA1"/>
</dbReference>
<evidence type="ECO:0000256" key="18">
    <source>
        <dbReference type="PIRSR" id="PIRSR603187-1"/>
    </source>
</evidence>
<sequence>MKSIELSFASVRPLQLICLLFSLSLSVSLSAQPLTDYQRCLLRQLDQAAATQTVADIKAQCDLELAERAAKKEELDEVAESEQPETGSMIANRRDAEKATRQNPFVISPHKQNYVLLASYNAEPNFQVYNIPESDFDRWEIKFQLSYKMPVIEGLFGSDVDLYAAYTNLSFWQAYNRDISSPFRETNHEPELFLVVPDMWPDEWQLDGWRNALMQFGVVHQSNGQGGYLSRSWNRLYADLKFEKRNFLLGLKSWYRIPEDNDDNPHIDDYLGRYEIHGLYKKRQQTFSLMLRNLFDGDSRDTVKLDWSFPLYGRWRGYLQYFNGYGESLIDFDAKSHRLGFGLQLTDWL</sequence>
<dbReference type="Pfam" id="PF02253">
    <property type="entry name" value="PLA1"/>
    <property type="match status" value="1"/>
</dbReference>
<keyword evidence="11" id="KW-0732">Signal</keyword>
<feature type="active site" description="Proton acceptor" evidence="18">
    <location>
        <position position="220"/>
    </location>
</feature>
<keyword evidence="9" id="KW-0812">Transmembrane</keyword>
<evidence type="ECO:0000256" key="8">
    <source>
        <dbReference type="ARBA" id="ARBA00022452"/>
    </source>
</evidence>
<keyword evidence="16" id="KW-0472">Membrane</keyword>
<evidence type="ECO:0000256" key="6">
    <source>
        <dbReference type="ARBA" id="ARBA00013278"/>
    </source>
</evidence>
<dbReference type="GO" id="GO:0009279">
    <property type="term" value="C:cell outer membrane"/>
    <property type="evidence" value="ECO:0007669"/>
    <property type="project" value="UniProtKB-SubCell"/>
</dbReference>
<evidence type="ECO:0000313" key="21">
    <source>
        <dbReference type="EMBL" id="MCG7947703.1"/>
    </source>
</evidence>
<dbReference type="Gene3D" id="2.40.230.10">
    <property type="entry name" value="Phospholipase A1"/>
    <property type="match status" value="1"/>
</dbReference>
<keyword evidence="8" id="KW-1134">Transmembrane beta strand</keyword>
<dbReference type="EMBL" id="JAEPCM010000547">
    <property type="protein sequence ID" value="MCG7947703.1"/>
    <property type="molecule type" value="Genomic_DNA"/>
</dbReference>
<comment type="catalytic activity">
    <reaction evidence="1 20">
        <text>a 1,2-diacyl-sn-glycero-3-phosphocholine + H2O = a 2-acyl-sn-glycero-3-phosphocholine + a fatty acid + H(+)</text>
        <dbReference type="Rhea" id="RHEA:18689"/>
        <dbReference type="ChEBI" id="CHEBI:15377"/>
        <dbReference type="ChEBI" id="CHEBI:15378"/>
        <dbReference type="ChEBI" id="CHEBI:28868"/>
        <dbReference type="ChEBI" id="CHEBI:57643"/>
        <dbReference type="ChEBI" id="CHEBI:57875"/>
        <dbReference type="EC" id="3.1.1.32"/>
    </reaction>
</comment>
<dbReference type="InterPro" id="IPR003187">
    <property type="entry name" value="PLipase_A1"/>
</dbReference>
<gene>
    <name evidence="21" type="ORF">JAZ07_15270</name>
</gene>
<dbReference type="GO" id="GO:0008970">
    <property type="term" value="F:phospholipase A1 activity"/>
    <property type="evidence" value="ECO:0007669"/>
    <property type="project" value="UniProtKB-EC"/>
</dbReference>
<evidence type="ECO:0000256" key="2">
    <source>
        <dbReference type="ARBA" id="ARBA00001604"/>
    </source>
</evidence>
<evidence type="ECO:0000256" key="16">
    <source>
        <dbReference type="ARBA" id="ARBA00023136"/>
    </source>
</evidence>
<comment type="subcellular location">
    <subcellularLocation>
        <location evidence="20">Cell outer membrane</location>
        <topology evidence="20">Multi-pass membrane protein</topology>
    </subcellularLocation>
    <text evidence="20">One of the very few enzymes located there.</text>
</comment>
<protein>
    <recommendedName>
        <fullName evidence="7 20">Phospholipase A1</fullName>
        <ecNumber evidence="5 20">3.1.1.32</ecNumber>
        <ecNumber evidence="6 20">3.1.1.4</ecNumber>
    </recommendedName>
    <alternativeName>
        <fullName evidence="20">Phosphatidylcholine 1-acylhydrolase</fullName>
    </alternativeName>
</protein>
<evidence type="ECO:0000256" key="4">
    <source>
        <dbReference type="ARBA" id="ARBA00011702"/>
    </source>
</evidence>
<evidence type="ECO:0000256" key="15">
    <source>
        <dbReference type="ARBA" id="ARBA00023098"/>
    </source>
</evidence>
<dbReference type="InterPro" id="IPR036541">
    <property type="entry name" value="PLipase_A1_sf"/>
</dbReference>
<feature type="binding site" description="in dimeric form" evidence="19">
    <location>
        <position position="230"/>
    </location>
    <ligand>
        <name>Ca(2+)</name>
        <dbReference type="ChEBI" id="CHEBI:29108"/>
        <label>1</label>
    </ligand>
</feature>
<dbReference type="EC" id="3.1.1.32" evidence="5 20"/>
<dbReference type="PANTHER" id="PTHR40457">
    <property type="entry name" value="PHOSPHOLIPASE A1"/>
    <property type="match status" value="1"/>
</dbReference>
<comment type="catalytic activity">
    <reaction evidence="2 20">
        <text>a 1,2-diacyl-sn-glycero-3-phosphocholine + H2O = a 1-acyl-sn-glycero-3-phosphocholine + a fatty acid + H(+)</text>
        <dbReference type="Rhea" id="RHEA:15801"/>
        <dbReference type="ChEBI" id="CHEBI:15377"/>
        <dbReference type="ChEBI" id="CHEBI:15378"/>
        <dbReference type="ChEBI" id="CHEBI:28868"/>
        <dbReference type="ChEBI" id="CHEBI:57643"/>
        <dbReference type="ChEBI" id="CHEBI:58168"/>
        <dbReference type="EC" id="3.1.1.4"/>
    </reaction>
</comment>
<comment type="caution">
    <text evidence="21">The sequence shown here is derived from an EMBL/GenBank/DDBJ whole genome shotgun (WGS) entry which is preliminary data.</text>
</comment>
<dbReference type="SUPFAM" id="SSF56931">
    <property type="entry name" value="Outer membrane phospholipase A (OMPLA)"/>
    <property type="match status" value="1"/>
</dbReference>
<evidence type="ECO:0000256" key="10">
    <source>
        <dbReference type="ARBA" id="ARBA00022723"/>
    </source>
</evidence>
<keyword evidence="10 19" id="KW-0479">Metal-binding</keyword>
<feature type="binding site" description="in dimeric form" evidence="19">
    <location>
        <position position="263"/>
    </location>
    <ligand>
        <name>Ca(2+)</name>
        <dbReference type="ChEBI" id="CHEBI:29108"/>
        <label>1</label>
    </ligand>
</feature>
<evidence type="ECO:0000256" key="13">
    <source>
        <dbReference type="ARBA" id="ARBA00022837"/>
    </source>
</evidence>
<evidence type="ECO:0000256" key="11">
    <source>
        <dbReference type="ARBA" id="ARBA00022729"/>
    </source>
</evidence>
<comment type="function">
    <text evidence="20">Hydrolysis of phosphatidylcholine with phospholipase A2 (EC 3.1.1.4) and phospholipase A1 (EC 3.1.1.32) activities.</text>
</comment>
<evidence type="ECO:0000256" key="14">
    <source>
        <dbReference type="ARBA" id="ARBA00022963"/>
    </source>
</evidence>
<proteinExistence type="inferred from homology"/>
<evidence type="ECO:0000256" key="7">
    <source>
        <dbReference type="ARBA" id="ARBA00021726"/>
    </source>
</evidence>
<dbReference type="GO" id="GO:0005509">
    <property type="term" value="F:calcium ion binding"/>
    <property type="evidence" value="ECO:0007669"/>
    <property type="project" value="TreeGrafter"/>
</dbReference>
<evidence type="ECO:0000256" key="20">
    <source>
        <dbReference type="RuleBase" id="RU366027"/>
    </source>
</evidence>
<dbReference type="AlphaFoldDB" id="A0A9E4KIA5"/>
<evidence type="ECO:0000256" key="19">
    <source>
        <dbReference type="PIRSR" id="PIRSR603187-2"/>
    </source>
</evidence>